<sequence length="271" mass="28895">MSSQVTVNVSGISPTTSETALHDFFRIQSIDLKPGDGGEKKSAVIHFEKHSAANTALMLNGGPLDGSPLTVTSDTVHHDDHDKHDGAEPFDQSDKPRAGIAAEYLAKGYKLSDHILNRAIEIDNKQGISKRFLSYMQGLDTSVGQRALGPDQTISGKVQSTLRDAHTRAKSVDEQKGYTKVAHEYYSKALSSPFGQSVLSFYTSTSKQVFDIHEEARRIADQHKAPEPTRSPTGGSPAVAASAPAVTSTDAVTSGSEVQPDPAVQAAPTVV</sequence>
<reference evidence="1" key="1">
    <citation type="journal article" date="2021" name="New Phytol.">
        <title>Evolutionary innovations through gain and loss of genes in the ectomycorrhizal Boletales.</title>
        <authorList>
            <person name="Wu G."/>
            <person name="Miyauchi S."/>
            <person name="Morin E."/>
            <person name="Kuo A."/>
            <person name="Drula E."/>
            <person name="Varga T."/>
            <person name="Kohler A."/>
            <person name="Feng B."/>
            <person name="Cao Y."/>
            <person name="Lipzen A."/>
            <person name="Daum C."/>
            <person name="Hundley H."/>
            <person name="Pangilinan J."/>
            <person name="Johnson J."/>
            <person name="Barry K."/>
            <person name="LaButti K."/>
            <person name="Ng V."/>
            <person name="Ahrendt S."/>
            <person name="Min B."/>
            <person name="Choi I.G."/>
            <person name="Park H."/>
            <person name="Plett J.M."/>
            <person name="Magnuson J."/>
            <person name="Spatafora J.W."/>
            <person name="Nagy L.G."/>
            <person name="Henrissat B."/>
            <person name="Grigoriev I.V."/>
            <person name="Yang Z.L."/>
            <person name="Xu J."/>
            <person name="Martin F.M."/>
        </authorList>
    </citation>
    <scope>NUCLEOTIDE SEQUENCE</scope>
    <source>
        <strain evidence="1">KUC20120723A-06</strain>
    </source>
</reference>
<dbReference type="EMBL" id="MU266393">
    <property type="protein sequence ID" value="KAH7925882.1"/>
    <property type="molecule type" value="Genomic_DNA"/>
</dbReference>
<evidence type="ECO:0000313" key="1">
    <source>
        <dbReference type="EMBL" id="KAH7925882.1"/>
    </source>
</evidence>
<accession>A0ACB8BK61</accession>
<evidence type="ECO:0000313" key="2">
    <source>
        <dbReference type="Proteomes" id="UP000790709"/>
    </source>
</evidence>
<dbReference type="Proteomes" id="UP000790709">
    <property type="component" value="Unassembled WGS sequence"/>
</dbReference>
<comment type="caution">
    <text evidence="1">The sequence shown here is derived from an EMBL/GenBank/DDBJ whole genome shotgun (WGS) entry which is preliminary data.</text>
</comment>
<keyword evidence="2" id="KW-1185">Reference proteome</keyword>
<name>A0ACB8BK61_9AGAM</name>
<proteinExistence type="predicted"/>
<gene>
    <name evidence="1" type="ORF">BV22DRAFT_1104679</name>
</gene>
<organism evidence="1 2">
    <name type="scientific">Leucogyrophana mollusca</name>
    <dbReference type="NCBI Taxonomy" id="85980"/>
    <lineage>
        <taxon>Eukaryota</taxon>
        <taxon>Fungi</taxon>
        <taxon>Dikarya</taxon>
        <taxon>Basidiomycota</taxon>
        <taxon>Agaricomycotina</taxon>
        <taxon>Agaricomycetes</taxon>
        <taxon>Agaricomycetidae</taxon>
        <taxon>Boletales</taxon>
        <taxon>Boletales incertae sedis</taxon>
        <taxon>Leucogyrophana</taxon>
    </lineage>
</organism>
<protein>
    <submittedName>
        <fullName evidence="1">Uncharacterized protein</fullName>
    </submittedName>
</protein>